<accession>A0A210QH12</accession>
<keyword evidence="2" id="KW-0768">Sushi</keyword>
<dbReference type="PROSITE" id="PS50923">
    <property type="entry name" value="SUSHI"/>
    <property type="match status" value="1"/>
</dbReference>
<organism evidence="5 6">
    <name type="scientific">Mizuhopecten yessoensis</name>
    <name type="common">Japanese scallop</name>
    <name type="synonym">Patinopecten yessoensis</name>
    <dbReference type="NCBI Taxonomy" id="6573"/>
    <lineage>
        <taxon>Eukaryota</taxon>
        <taxon>Metazoa</taxon>
        <taxon>Spiralia</taxon>
        <taxon>Lophotrochozoa</taxon>
        <taxon>Mollusca</taxon>
        <taxon>Bivalvia</taxon>
        <taxon>Autobranchia</taxon>
        <taxon>Pteriomorphia</taxon>
        <taxon>Pectinida</taxon>
        <taxon>Pectinoidea</taxon>
        <taxon>Pectinidae</taxon>
        <taxon>Mizuhopecten</taxon>
    </lineage>
</organism>
<feature type="domain" description="Sushi" evidence="4">
    <location>
        <begin position="190"/>
        <end position="247"/>
    </location>
</feature>
<dbReference type="AlphaFoldDB" id="A0A210QH12"/>
<evidence type="ECO:0000256" key="3">
    <source>
        <dbReference type="SAM" id="SignalP"/>
    </source>
</evidence>
<dbReference type="Gene3D" id="2.10.70.10">
    <property type="entry name" value="Complement Module, domain 1"/>
    <property type="match status" value="1"/>
</dbReference>
<protein>
    <submittedName>
        <fullName evidence="5">Sushi, von Willebrand factor type A, EGF and pentraxin domain-containing protein 1</fullName>
    </submittedName>
</protein>
<evidence type="ECO:0000313" key="6">
    <source>
        <dbReference type="Proteomes" id="UP000242188"/>
    </source>
</evidence>
<keyword evidence="6" id="KW-1185">Reference proteome</keyword>
<keyword evidence="1" id="KW-1015">Disulfide bond</keyword>
<dbReference type="InterPro" id="IPR000436">
    <property type="entry name" value="Sushi_SCR_CCP_dom"/>
</dbReference>
<keyword evidence="3" id="KW-0732">Signal</keyword>
<dbReference type="Pfam" id="PF00024">
    <property type="entry name" value="PAN_1"/>
    <property type="match status" value="1"/>
</dbReference>
<dbReference type="CDD" id="cd00033">
    <property type="entry name" value="CCP"/>
    <property type="match status" value="1"/>
</dbReference>
<gene>
    <name evidence="5" type="ORF">KP79_PYT13967</name>
</gene>
<dbReference type="SUPFAM" id="SSF57414">
    <property type="entry name" value="Hairpin loop containing domain-like"/>
    <property type="match status" value="1"/>
</dbReference>
<dbReference type="Pfam" id="PF00084">
    <property type="entry name" value="Sushi"/>
    <property type="match status" value="1"/>
</dbReference>
<sequence length="248" mass="26488">MQSNSLLLMFYISTLTQGLELEVPQFLHNFCLSSTGYMSISEIGLYGCARRCGMYSGCKSFTYNIAHHRCLLNEDDANTASGQFNACPGFIYGDRAMLISDVTLMGPCSDHDCPYYTTCVRLYSTSRVCVASVCGPFAGVLLSLKSDDISTTMSAVGVSRNIQCDTGYIGYKTVVCLANGLWSELEDTCTDCGNPPSVDNAVVSSGDTTIGSNRVYECLPTTTASGSGDITCQQDGTWSTSSLVGKGS</sequence>
<name>A0A210QH12_MIZYE</name>
<feature type="signal peptide" evidence="3">
    <location>
        <begin position="1"/>
        <end position="18"/>
    </location>
</feature>
<feature type="chain" id="PRO_5012239411" evidence="3">
    <location>
        <begin position="19"/>
        <end position="248"/>
    </location>
</feature>
<evidence type="ECO:0000313" key="5">
    <source>
        <dbReference type="EMBL" id="OWF48055.1"/>
    </source>
</evidence>
<dbReference type="EMBL" id="NEDP02003738">
    <property type="protein sequence ID" value="OWF48055.1"/>
    <property type="molecule type" value="Genomic_DNA"/>
</dbReference>
<dbReference type="InterPro" id="IPR035976">
    <property type="entry name" value="Sushi/SCR/CCP_sf"/>
</dbReference>
<dbReference type="OrthoDB" id="6160142at2759"/>
<evidence type="ECO:0000256" key="2">
    <source>
        <dbReference type="PROSITE-ProRule" id="PRU00302"/>
    </source>
</evidence>
<dbReference type="SUPFAM" id="SSF57535">
    <property type="entry name" value="Complement control module/SCR domain"/>
    <property type="match status" value="2"/>
</dbReference>
<evidence type="ECO:0000256" key="1">
    <source>
        <dbReference type="ARBA" id="ARBA00023157"/>
    </source>
</evidence>
<evidence type="ECO:0000259" key="4">
    <source>
        <dbReference type="PROSITE" id="PS50923"/>
    </source>
</evidence>
<dbReference type="SMART" id="SM00032">
    <property type="entry name" value="CCP"/>
    <property type="match status" value="2"/>
</dbReference>
<dbReference type="Proteomes" id="UP000242188">
    <property type="component" value="Unassembled WGS sequence"/>
</dbReference>
<comment type="caution">
    <text evidence="5">The sequence shown here is derived from an EMBL/GenBank/DDBJ whole genome shotgun (WGS) entry which is preliminary data.</text>
</comment>
<reference evidence="5 6" key="1">
    <citation type="journal article" date="2017" name="Nat. Ecol. Evol.">
        <title>Scallop genome provides insights into evolution of bilaterian karyotype and development.</title>
        <authorList>
            <person name="Wang S."/>
            <person name="Zhang J."/>
            <person name="Jiao W."/>
            <person name="Li J."/>
            <person name="Xun X."/>
            <person name="Sun Y."/>
            <person name="Guo X."/>
            <person name="Huan P."/>
            <person name="Dong B."/>
            <person name="Zhang L."/>
            <person name="Hu X."/>
            <person name="Sun X."/>
            <person name="Wang J."/>
            <person name="Zhao C."/>
            <person name="Wang Y."/>
            <person name="Wang D."/>
            <person name="Huang X."/>
            <person name="Wang R."/>
            <person name="Lv J."/>
            <person name="Li Y."/>
            <person name="Zhang Z."/>
            <person name="Liu B."/>
            <person name="Lu W."/>
            <person name="Hui Y."/>
            <person name="Liang J."/>
            <person name="Zhou Z."/>
            <person name="Hou R."/>
            <person name="Li X."/>
            <person name="Liu Y."/>
            <person name="Li H."/>
            <person name="Ning X."/>
            <person name="Lin Y."/>
            <person name="Zhao L."/>
            <person name="Xing Q."/>
            <person name="Dou J."/>
            <person name="Li Y."/>
            <person name="Mao J."/>
            <person name="Guo H."/>
            <person name="Dou H."/>
            <person name="Li T."/>
            <person name="Mu C."/>
            <person name="Jiang W."/>
            <person name="Fu Q."/>
            <person name="Fu X."/>
            <person name="Miao Y."/>
            <person name="Liu J."/>
            <person name="Yu Q."/>
            <person name="Li R."/>
            <person name="Liao H."/>
            <person name="Li X."/>
            <person name="Kong Y."/>
            <person name="Jiang Z."/>
            <person name="Chourrout D."/>
            <person name="Li R."/>
            <person name="Bao Z."/>
        </authorList>
    </citation>
    <scope>NUCLEOTIDE SEQUENCE [LARGE SCALE GENOMIC DNA]</scope>
    <source>
        <strain evidence="5 6">PY_sf001</strain>
    </source>
</reference>
<comment type="caution">
    <text evidence="2">Lacks conserved residue(s) required for the propagation of feature annotation.</text>
</comment>
<dbReference type="Gene3D" id="3.50.4.10">
    <property type="entry name" value="Hepatocyte Growth Factor"/>
    <property type="match status" value="1"/>
</dbReference>
<proteinExistence type="predicted"/>
<dbReference type="InterPro" id="IPR003609">
    <property type="entry name" value="Pan_app"/>
</dbReference>